<comment type="caution">
    <text evidence="1">The sequence shown here is derived from an EMBL/GenBank/DDBJ whole genome shotgun (WGS) entry which is preliminary data.</text>
</comment>
<evidence type="ECO:0000313" key="1">
    <source>
        <dbReference type="EMBL" id="RYR70931.1"/>
    </source>
</evidence>
<proteinExistence type="predicted"/>
<reference evidence="1 2" key="1">
    <citation type="submission" date="2019-01" db="EMBL/GenBank/DDBJ databases">
        <title>Sequencing of cultivated peanut Arachis hypogaea provides insights into genome evolution and oil improvement.</title>
        <authorList>
            <person name="Chen X."/>
        </authorList>
    </citation>
    <scope>NUCLEOTIDE SEQUENCE [LARGE SCALE GENOMIC DNA]</scope>
    <source>
        <strain evidence="2">cv. Fuhuasheng</strain>
        <tissue evidence="1">Leaves</tissue>
    </source>
</reference>
<keyword evidence="2" id="KW-1185">Reference proteome</keyword>
<protein>
    <submittedName>
        <fullName evidence="1">Uncharacterized protein</fullName>
    </submittedName>
</protein>
<gene>
    <name evidence="1" type="ORF">Ahy_A02g005236</name>
</gene>
<dbReference type="EMBL" id="SDMP01000002">
    <property type="protein sequence ID" value="RYR70931.1"/>
    <property type="molecule type" value="Genomic_DNA"/>
</dbReference>
<sequence length="121" mass="13592">MEVAYDLENSSSLLAIVGVGDKTRSHFTRQGIYIYELNSLTVLETIDTLPNIDEVGINTDEISLCTSKRVHGISFHAYNHVNSFVLQRSGSHSGERERVKTRERSTSDVLDLCFCVLDDKL</sequence>
<dbReference type="Proteomes" id="UP000289738">
    <property type="component" value="Chromosome A02"/>
</dbReference>
<accession>A0A445E665</accession>
<dbReference type="AlphaFoldDB" id="A0A445E665"/>
<organism evidence="1 2">
    <name type="scientific">Arachis hypogaea</name>
    <name type="common">Peanut</name>
    <dbReference type="NCBI Taxonomy" id="3818"/>
    <lineage>
        <taxon>Eukaryota</taxon>
        <taxon>Viridiplantae</taxon>
        <taxon>Streptophyta</taxon>
        <taxon>Embryophyta</taxon>
        <taxon>Tracheophyta</taxon>
        <taxon>Spermatophyta</taxon>
        <taxon>Magnoliopsida</taxon>
        <taxon>eudicotyledons</taxon>
        <taxon>Gunneridae</taxon>
        <taxon>Pentapetalae</taxon>
        <taxon>rosids</taxon>
        <taxon>fabids</taxon>
        <taxon>Fabales</taxon>
        <taxon>Fabaceae</taxon>
        <taxon>Papilionoideae</taxon>
        <taxon>50 kb inversion clade</taxon>
        <taxon>dalbergioids sensu lato</taxon>
        <taxon>Dalbergieae</taxon>
        <taxon>Pterocarpus clade</taxon>
        <taxon>Arachis</taxon>
    </lineage>
</organism>
<name>A0A445E665_ARAHY</name>
<evidence type="ECO:0000313" key="2">
    <source>
        <dbReference type="Proteomes" id="UP000289738"/>
    </source>
</evidence>